<feature type="chain" id="PRO_5032726424" evidence="1">
    <location>
        <begin position="21"/>
        <end position="63"/>
    </location>
</feature>
<accession>A0A7S9H2J5</accession>
<dbReference type="EMBL" id="CP061379">
    <property type="protein sequence ID" value="QPF94096.1"/>
    <property type="molecule type" value="Genomic_DNA"/>
</dbReference>
<protein>
    <submittedName>
        <fullName evidence="2">Uncharacterized protein</fullName>
    </submittedName>
</protein>
<keyword evidence="1" id="KW-0732">Signal</keyword>
<feature type="signal peptide" evidence="1">
    <location>
        <begin position="1"/>
        <end position="20"/>
    </location>
</feature>
<sequence>MKSVVRIALALAIFAGTVAAQTQASAAAMNSCAPKAGLKITKRWQLHDGCHSRYAQMLGKPCH</sequence>
<proteinExistence type="predicted"/>
<keyword evidence="3" id="KW-1185">Reference proteome</keyword>
<evidence type="ECO:0000313" key="2">
    <source>
        <dbReference type="EMBL" id="QPF94096.1"/>
    </source>
</evidence>
<evidence type="ECO:0000256" key="1">
    <source>
        <dbReference type="SAM" id="SignalP"/>
    </source>
</evidence>
<dbReference type="Proteomes" id="UP000594621">
    <property type="component" value="Chromosome"/>
</dbReference>
<dbReference type="KEGG" id="bcou:IC761_12805"/>
<dbReference type="AlphaFoldDB" id="A0A7S9H2J5"/>
<organism evidence="2 3">
    <name type="scientific">Bradyrhizobium commune</name>
    <dbReference type="NCBI Taxonomy" id="83627"/>
    <lineage>
        <taxon>Bacteria</taxon>
        <taxon>Pseudomonadati</taxon>
        <taxon>Pseudomonadota</taxon>
        <taxon>Alphaproteobacteria</taxon>
        <taxon>Hyphomicrobiales</taxon>
        <taxon>Nitrobacteraceae</taxon>
        <taxon>Bradyrhizobium</taxon>
    </lineage>
</organism>
<reference evidence="2 3" key="1">
    <citation type="submission" date="2020-09" db="EMBL/GenBank/DDBJ databases">
        <title>Complete genomes of bradyrhizobia occurring on native shrubby legumes in Australia.</title>
        <authorList>
            <person name="Lafay B."/>
        </authorList>
    </citation>
    <scope>NUCLEOTIDE SEQUENCE [LARGE SCALE GENOMIC DNA]</scope>
    <source>
        <strain evidence="2 3">BDV5040</strain>
    </source>
</reference>
<dbReference type="RefSeq" id="WP_195803599.1">
    <property type="nucleotide sequence ID" value="NZ_CP061379.1"/>
</dbReference>
<evidence type="ECO:0000313" key="3">
    <source>
        <dbReference type="Proteomes" id="UP000594621"/>
    </source>
</evidence>
<name>A0A7S9H2J5_9BRAD</name>
<gene>
    <name evidence="2" type="ORF">IC761_12805</name>
</gene>